<name>A0ABS7A7Q9_9PROT</name>
<protein>
    <submittedName>
        <fullName evidence="4">Extracellular solute-binding protein</fullName>
    </submittedName>
</protein>
<organism evidence="4 5">
    <name type="scientific">Roseomonas alba</name>
    <dbReference type="NCBI Taxonomy" id="2846776"/>
    <lineage>
        <taxon>Bacteria</taxon>
        <taxon>Pseudomonadati</taxon>
        <taxon>Pseudomonadota</taxon>
        <taxon>Alphaproteobacteria</taxon>
        <taxon>Acetobacterales</taxon>
        <taxon>Roseomonadaceae</taxon>
        <taxon>Roseomonas</taxon>
    </lineage>
</organism>
<gene>
    <name evidence="4" type="ORF">KPL78_10785</name>
</gene>
<comment type="similarity">
    <text evidence="2">Belongs to the bacterial solute-binding protein 1 family.</text>
</comment>
<dbReference type="PANTHER" id="PTHR43649">
    <property type="entry name" value="ARABINOSE-BINDING PROTEIN-RELATED"/>
    <property type="match status" value="1"/>
</dbReference>
<sequence length="424" mass="46015">MTTLRRRTLAGLAAAALAIPRMARAETVEITVHYAQPHIYKDAKEAIAAAFARVEPGIRISWLTSPDYNDGLQLVLRQAAAGTGVDLSFQALNRLRVLTERGLAQDLAPLLAREGDPAALGYTPNILDLGRIGTTQAGLAFSASNSIAYLNGALLDRAGVSRDALPTSWDGVLDIAARLSRLPDAPDPLFFDWAITEWHWSALLLGQGGRWMNPQETRFLLDSPEGNAAMALFERIVRDGRMPNLTSAAAQQAFGAGKLGMRFASTANLRNMIRTTAQNFPLITMPMPVIDPQKGCLPVGGSAGVLMARDAAKREAAWKFLRFATGPEGTALMARNTGYVPVNQIAIDDPQYLGEFYRENPLYLAATRQLPITIEWYAFPGSNGVRISQAIVDNLARIVEGRAPAAQVVQDTQREVTRLLPRAS</sequence>
<evidence type="ECO:0000256" key="1">
    <source>
        <dbReference type="ARBA" id="ARBA00004418"/>
    </source>
</evidence>
<reference evidence="4 5" key="1">
    <citation type="submission" date="2021-07" db="EMBL/GenBank/DDBJ databases">
        <authorList>
            <person name="So Y."/>
        </authorList>
    </citation>
    <scope>NUCLEOTIDE SEQUENCE [LARGE SCALE GENOMIC DNA]</scope>
    <source>
        <strain evidence="4 5">HJA6</strain>
    </source>
</reference>
<dbReference type="SUPFAM" id="SSF53850">
    <property type="entry name" value="Periplasmic binding protein-like II"/>
    <property type="match status" value="1"/>
</dbReference>
<feature type="signal peptide" evidence="3">
    <location>
        <begin position="1"/>
        <end position="25"/>
    </location>
</feature>
<comment type="subcellular location">
    <subcellularLocation>
        <location evidence="1">Periplasm</location>
    </subcellularLocation>
</comment>
<evidence type="ECO:0000256" key="2">
    <source>
        <dbReference type="ARBA" id="ARBA00008520"/>
    </source>
</evidence>
<dbReference type="RefSeq" id="WP_219762936.1">
    <property type="nucleotide sequence ID" value="NZ_JAHYBZ010000003.1"/>
</dbReference>
<keyword evidence="5" id="KW-1185">Reference proteome</keyword>
<evidence type="ECO:0000256" key="3">
    <source>
        <dbReference type="SAM" id="SignalP"/>
    </source>
</evidence>
<proteinExistence type="inferred from homology"/>
<keyword evidence="3" id="KW-0732">Signal</keyword>
<feature type="chain" id="PRO_5047291556" evidence="3">
    <location>
        <begin position="26"/>
        <end position="424"/>
    </location>
</feature>
<accession>A0ABS7A7Q9</accession>
<dbReference type="PANTHER" id="PTHR43649:SF12">
    <property type="entry name" value="DIACETYLCHITOBIOSE BINDING PROTEIN DASA"/>
    <property type="match status" value="1"/>
</dbReference>
<evidence type="ECO:0000313" key="4">
    <source>
        <dbReference type="EMBL" id="MBW6398336.1"/>
    </source>
</evidence>
<dbReference type="Pfam" id="PF13416">
    <property type="entry name" value="SBP_bac_8"/>
    <property type="match status" value="1"/>
</dbReference>
<dbReference type="InterPro" id="IPR050490">
    <property type="entry name" value="Bact_solute-bd_prot1"/>
</dbReference>
<dbReference type="InterPro" id="IPR006059">
    <property type="entry name" value="SBP"/>
</dbReference>
<dbReference type="Gene3D" id="3.40.190.10">
    <property type="entry name" value="Periplasmic binding protein-like II"/>
    <property type="match status" value="1"/>
</dbReference>
<evidence type="ECO:0000313" key="5">
    <source>
        <dbReference type="Proteomes" id="UP001196565"/>
    </source>
</evidence>
<comment type="caution">
    <text evidence="4">The sequence shown here is derived from an EMBL/GenBank/DDBJ whole genome shotgun (WGS) entry which is preliminary data.</text>
</comment>
<dbReference type="Proteomes" id="UP001196565">
    <property type="component" value="Unassembled WGS sequence"/>
</dbReference>
<dbReference type="EMBL" id="JAHYBZ010000003">
    <property type="protein sequence ID" value="MBW6398336.1"/>
    <property type="molecule type" value="Genomic_DNA"/>
</dbReference>